<evidence type="ECO:0000313" key="2">
    <source>
        <dbReference type="Proteomes" id="UP000238937"/>
    </source>
</evidence>
<dbReference type="RefSeq" id="WP_106312464.1">
    <property type="nucleotide sequence ID" value="NZ_PVWO01000622.1"/>
</dbReference>
<dbReference type="Proteomes" id="UP000238937">
    <property type="component" value="Unassembled WGS sequence"/>
</dbReference>
<dbReference type="AlphaFoldDB" id="A0A2T1F9F5"/>
<keyword evidence="2" id="KW-1185">Reference proteome</keyword>
<accession>A0A2T1F9F5</accession>
<dbReference type="OrthoDB" id="461957at2"/>
<protein>
    <submittedName>
        <fullName evidence="1">Nucleic acid-binding protein</fullName>
    </submittedName>
</protein>
<gene>
    <name evidence="1" type="ORF">C7B77_27300</name>
</gene>
<reference evidence="1 2" key="1">
    <citation type="submission" date="2018-03" db="EMBL/GenBank/DDBJ databases">
        <title>The ancient ancestry and fast evolution of plastids.</title>
        <authorList>
            <person name="Moore K.R."/>
            <person name="Magnabosco C."/>
            <person name="Momper L."/>
            <person name="Gold D.A."/>
            <person name="Bosak T."/>
            <person name="Fournier G.P."/>
        </authorList>
    </citation>
    <scope>NUCLEOTIDE SEQUENCE [LARGE SCALE GENOMIC DNA]</scope>
    <source>
        <strain evidence="1 2">CCALA 037</strain>
    </source>
</reference>
<sequence>MSRPIVLDSGPLGMVTNPKAKGVPLDCQFWLKTLLRRGERVAIPEIADYEVRRELLRAGLLRSLHRLDNLKQTLEYIPIQTETMLLAASLWAEARQTGQPTADAKALDGDVILSAQVRLLCDDNTEAIVATTNLAHLSRFINAFNWQSID</sequence>
<name>A0A2T1F9F5_9CYAN</name>
<dbReference type="Gene3D" id="3.40.50.1010">
    <property type="entry name" value="5'-nuclease"/>
    <property type="match status" value="1"/>
</dbReference>
<dbReference type="InterPro" id="IPR029060">
    <property type="entry name" value="PIN-like_dom_sf"/>
</dbReference>
<proteinExistence type="predicted"/>
<comment type="caution">
    <text evidence="1">The sequence shown here is derived from an EMBL/GenBank/DDBJ whole genome shotgun (WGS) entry which is preliminary data.</text>
</comment>
<organism evidence="1 2">
    <name type="scientific">Chamaesiphon polymorphus CCALA 037</name>
    <dbReference type="NCBI Taxonomy" id="2107692"/>
    <lineage>
        <taxon>Bacteria</taxon>
        <taxon>Bacillati</taxon>
        <taxon>Cyanobacteriota</taxon>
        <taxon>Cyanophyceae</taxon>
        <taxon>Gomontiellales</taxon>
        <taxon>Chamaesiphonaceae</taxon>
        <taxon>Chamaesiphon</taxon>
    </lineage>
</organism>
<dbReference type="SUPFAM" id="SSF88723">
    <property type="entry name" value="PIN domain-like"/>
    <property type="match status" value="1"/>
</dbReference>
<dbReference type="EMBL" id="PVWO01000622">
    <property type="protein sequence ID" value="PSB41566.1"/>
    <property type="molecule type" value="Genomic_DNA"/>
</dbReference>
<evidence type="ECO:0000313" key="1">
    <source>
        <dbReference type="EMBL" id="PSB41566.1"/>
    </source>
</evidence>